<feature type="domain" description="Glycosyl transferase family 1" evidence="1">
    <location>
        <begin position="174"/>
        <end position="319"/>
    </location>
</feature>
<protein>
    <submittedName>
        <fullName evidence="2">Glycosyltransferase</fullName>
        <ecNumber evidence="2">2.4.-.-</ecNumber>
    </submittedName>
</protein>
<accession>A0ABU3CVN1</accession>
<dbReference type="PANTHER" id="PTHR12526">
    <property type="entry name" value="GLYCOSYLTRANSFERASE"/>
    <property type="match status" value="1"/>
</dbReference>
<dbReference type="Pfam" id="PF00534">
    <property type="entry name" value="Glycos_transf_1"/>
    <property type="match status" value="1"/>
</dbReference>
<dbReference type="Proteomes" id="UP001248819">
    <property type="component" value="Unassembled WGS sequence"/>
</dbReference>
<keyword evidence="3" id="KW-1185">Reference proteome</keyword>
<dbReference type="RefSeq" id="WP_311484603.1">
    <property type="nucleotide sequence ID" value="NZ_JAVRHP010000043.1"/>
</dbReference>
<keyword evidence="2" id="KW-0328">Glycosyltransferase</keyword>
<name>A0ABU3CVN1_9FLAO</name>
<evidence type="ECO:0000259" key="1">
    <source>
        <dbReference type="Pfam" id="PF00534"/>
    </source>
</evidence>
<dbReference type="GO" id="GO:0016757">
    <property type="term" value="F:glycosyltransferase activity"/>
    <property type="evidence" value="ECO:0007669"/>
    <property type="project" value="UniProtKB-KW"/>
</dbReference>
<dbReference type="EC" id="2.4.-.-" evidence="2"/>
<gene>
    <name evidence="2" type="ORF">RM529_09710</name>
</gene>
<dbReference type="InterPro" id="IPR001296">
    <property type="entry name" value="Glyco_trans_1"/>
</dbReference>
<dbReference type="SUPFAM" id="SSF53756">
    <property type="entry name" value="UDP-Glycosyltransferase/glycogen phosphorylase"/>
    <property type="match status" value="1"/>
</dbReference>
<evidence type="ECO:0000313" key="3">
    <source>
        <dbReference type="Proteomes" id="UP001248819"/>
    </source>
</evidence>
<reference evidence="2 3" key="1">
    <citation type="submission" date="2023-09" db="EMBL/GenBank/DDBJ databases">
        <authorList>
            <person name="Rey-Velasco X."/>
        </authorList>
    </citation>
    <scope>NUCLEOTIDE SEQUENCE [LARGE SCALE GENOMIC DNA]</scope>
    <source>
        <strain evidence="2 3">F297</strain>
    </source>
</reference>
<organism evidence="2 3">
    <name type="scientific">Autumnicola edwardsiae</name>
    <dbReference type="NCBI Taxonomy" id="3075594"/>
    <lineage>
        <taxon>Bacteria</taxon>
        <taxon>Pseudomonadati</taxon>
        <taxon>Bacteroidota</taxon>
        <taxon>Flavobacteriia</taxon>
        <taxon>Flavobacteriales</taxon>
        <taxon>Flavobacteriaceae</taxon>
        <taxon>Autumnicola</taxon>
    </lineage>
</organism>
<dbReference type="Gene3D" id="3.40.50.2000">
    <property type="entry name" value="Glycogen Phosphorylase B"/>
    <property type="match status" value="2"/>
</dbReference>
<comment type="caution">
    <text evidence="2">The sequence shown here is derived from an EMBL/GenBank/DDBJ whole genome shotgun (WGS) entry which is preliminary data.</text>
</comment>
<proteinExistence type="predicted"/>
<keyword evidence="2" id="KW-0808">Transferase</keyword>
<dbReference type="CDD" id="cd03801">
    <property type="entry name" value="GT4_PimA-like"/>
    <property type="match status" value="1"/>
</dbReference>
<dbReference type="EMBL" id="JAVRHP010000043">
    <property type="protein sequence ID" value="MDT0650422.1"/>
    <property type="molecule type" value="Genomic_DNA"/>
</dbReference>
<sequence length="369" mass="41271">MKIVVMGNNALMGGLIVHYKVLCKYLRNSGHDLLLINVNSSNTSVFEDDEITEISVPYITNSFALKLKKYFRLRKACKIAKAFSPNLFIATGYGHGYSMLAAALPSSTYKFFEEVHFEAHNIPLKLKMVKVFDAIAPQTEGMIEVFKKNVSADKPVAWLPCFSKEYESNNFTDLPPAGGTIKLAYFGRLEWNKGIKQFVSATKEIFKNSDIVLDIYGKGSEAESLQKIIESEGLKQKVKMKGFYKDEDFSSIISACHGVVIPSVDTEGLPLVVIEAMRYGRPILCTTIGAMPEVAGINKAGMIVSGKNAEQLVKNLEVFVQRIKTEGFSAQGIHQVYKNYFSNAAFWKVWEEMLQNPKVYFTAETQLKS</sequence>
<evidence type="ECO:0000313" key="2">
    <source>
        <dbReference type="EMBL" id="MDT0650422.1"/>
    </source>
</evidence>